<keyword evidence="3" id="KW-1185">Reference proteome</keyword>
<proteinExistence type="predicted"/>
<evidence type="ECO:0000313" key="3">
    <source>
        <dbReference type="Proteomes" id="UP001379945"/>
    </source>
</evidence>
<name>A0ABU9C180_9BURK</name>
<evidence type="ECO:0000313" key="2">
    <source>
        <dbReference type="EMBL" id="MEK8045599.1"/>
    </source>
</evidence>
<dbReference type="InterPro" id="IPR004276">
    <property type="entry name" value="GlycoTrans_28_N"/>
</dbReference>
<comment type="caution">
    <text evidence="2">The sequence shown here is derived from an EMBL/GenBank/DDBJ whole genome shotgun (WGS) entry which is preliminary data.</text>
</comment>
<dbReference type="PANTHER" id="PTHR48050">
    <property type="entry name" value="STEROL 3-BETA-GLUCOSYLTRANSFERASE"/>
    <property type="match status" value="1"/>
</dbReference>
<reference evidence="2 3" key="1">
    <citation type="submission" date="2024-04" db="EMBL/GenBank/DDBJ databases">
        <title>Novel species of the genus Ideonella isolated from streams.</title>
        <authorList>
            <person name="Lu H."/>
        </authorList>
    </citation>
    <scope>NUCLEOTIDE SEQUENCE [LARGE SCALE GENOMIC DNA]</scope>
    <source>
        <strain evidence="2 3">LYT19W</strain>
    </source>
</reference>
<dbReference type="RefSeq" id="WP_341397839.1">
    <property type="nucleotide sequence ID" value="NZ_JBBUTI010000002.1"/>
</dbReference>
<sequence length="404" mass="43648">MNVVVATLGSRGDLHPFLAIARAMHEQGHKVHVLSQESHRVEVESQGLRFIAIATHRDYERTLAHPDLWHPIRGFGVLWRHLAVPAIGPTMTALAALRNEHGPRLTVLASPMVVGARLAAELDQVRLITGHTAPQGIRSHQHPMYVGGYLVPSWVGDFGRAALWRLIDQYKLDPLARSTLGKWRTQLGLPALEKGAFAHWIHSPELVIGLFDARLGELPTDWRTSVEMTGFPLYEAHRHNAVPTELLPPGPIDVVLYGGPQGHPSRSHIEQLGVQAAARGLHTLLIGTAPSGEAPGRLKTMPTVDMPSALDQARLLVHHGGIGTAAQALAANCPQLIIPAAYDQHDNSYRLNGGLQPAQVTLEMLIAKVSGPRQSPLAGSSGQYSRPGAPNRGVLRAAALIADE</sequence>
<dbReference type="EMBL" id="JBBUTI010000002">
    <property type="protein sequence ID" value="MEK8045599.1"/>
    <property type="molecule type" value="Genomic_DNA"/>
</dbReference>
<keyword evidence="2" id="KW-0328">Glycosyltransferase</keyword>
<protein>
    <submittedName>
        <fullName evidence="2">Glycosyltransferase</fullName>
        <ecNumber evidence="2">2.4.-.-</ecNumber>
    </submittedName>
</protein>
<accession>A0ABU9C180</accession>
<dbReference type="Proteomes" id="UP001379945">
    <property type="component" value="Unassembled WGS sequence"/>
</dbReference>
<dbReference type="Pfam" id="PF03033">
    <property type="entry name" value="Glyco_transf_28"/>
    <property type="match status" value="1"/>
</dbReference>
<dbReference type="Gene3D" id="3.40.50.2000">
    <property type="entry name" value="Glycogen Phosphorylase B"/>
    <property type="match status" value="2"/>
</dbReference>
<evidence type="ECO:0000259" key="1">
    <source>
        <dbReference type="Pfam" id="PF03033"/>
    </source>
</evidence>
<dbReference type="PANTHER" id="PTHR48050:SF13">
    <property type="entry name" value="STEROL 3-BETA-GLUCOSYLTRANSFERASE UGT80A2"/>
    <property type="match status" value="1"/>
</dbReference>
<dbReference type="InterPro" id="IPR050426">
    <property type="entry name" value="Glycosyltransferase_28"/>
</dbReference>
<dbReference type="EC" id="2.4.-.-" evidence="2"/>
<feature type="domain" description="Glycosyltransferase family 28 N-terminal" evidence="1">
    <location>
        <begin position="3"/>
        <end position="74"/>
    </location>
</feature>
<organism evidence="2 3">
    <name type="scientific">Ideonella margarita</name>
    <dbReference type="NCBI Taxonomy" id="2984191"/>
    <lineage>
        <taxon>Bacteria</taxon>
        <taxon>Pseudomonadati</taxon>
        <taxon>Pseudomonadota</taxon>
        <taxon>Betaproteobacteria</taxon>
        <taxon>Burkholderiales</taxon>
        <taxon>Sphaerotilaceae</taxon>
        <taxon>Ideonella</taxon>
    </lineage>
</organism>
<dbReference type="SUPFAM" id="SSF53756">
    <property type="entry name" value="UDP-Glycosyltransferase/glycogen phosphorylase"/>
    <property type="match status" value="1"/>
</dbReference>
<dbReference type="GO" id="GO:0016757">
    <property type="term" value="F:glycosyltransferase activity"/>
    <property type="evidence" value="ECO:0007669"/>
    <property type="project" value="UniProtKB-KW"/>
</dbReference>
<keyword evidence="2" id="KW-0808">Transferase</keyword>
<gene>
    <name evidence="2" type="ORF">AACH00_04455</name>
</gene>